<dbReference type="SUPFAM" id="SSF101821">
    <property type="entry name" value="Aminopeptidase/glucanase lid domain"/>
    <property type="match status" value="1"/>
</dbReference>
<dbReference type="GeneID" id="78062581"/>
<dbReference type="RefSeq" id="WP_024479884.1">
    <property type="nucleotide sequence ID" value="NZ_CANLMK010000013.1"/>
</dbReference>
<evidence type="ECO:0000256" key="4">
    <source>
        <dbReference type="ARBA" id="ARBA00022723"/>
    </source>
</evidence>
<feature type="binding site" evidence="8">
    <location>
        <position position="327"/>
    </location>
    <ligand>
        <name>Zn(2+)</name>
        <dbReference type="ChEBI" id="CHEBI:29105"/>
        <label>2</label>
    </ligand>
</feature>
<evidence type="ECO:0000313" key="10">
    <source>
        <dbReference type="Proteomes" id="UP000182114"/>
    </source>
</evidence>
<evidence type="ECO:0000256" key="2">
    <source>
        <dbReference type="ARBA" id="ARBA00022438"/>
    </source>
</evidence>
<dbReference type="GO" id="GO:0046872">
    <property type="term" value="F:metal ion binding"/>
    <property type="evidence" value="ECO:0007669"/>
    <property type="project" value="UniProtKB-UniRule"/>
</dbReference>
<comment type="similarity">
    <text evidence="1 6">Belongs to the peptidase M42 family.</text>
</comment>
<dbReference type="PIRSF" id="PIRSF001123">
    <property type="entry name" value="PepA_GA"/>
    <property type="match status" value="1"/>
</dbReference>
<keyword evidence="5" id="KW-0378">Hydrolase</keyword>
<reference evidence="10" key="1">
    <citation type="submission" date="2016-10" db="EMBL/GenBank/DDBJ databases">
        <authorList>
            <person name="Varghese N."/>
            <person name="Submissions S."/>
        </authorList>
    </citation>
    <scope>NUCLEOTIDE SEQUENCE [LARGE SCALE GENOMIC DNA]</scope>
    <source>
        <strain evidence="10">DSM 24729</strain>
    </source>
</reference>
<dbReference type="GO" id="GO:0006508">
    <property type="term" value="P:proteolysis"/>
    <property type="evidence" value="ECO:0007669"/>
    <property type="project" value="UniProtKB-KW"/>
</dbReference>
<feature type="binding site" evidence="8">
    <location>
        <position position="71"/>
    </location>
    <ligand>
        <name>Zn(2+)</name>
        <dbReference type="ChEBI" id="CHEBI:29105"/>
        <label>1</label>
    </ligand>
</feature>
<dbReference type="InterPro" id="IPR051464">
    <property type="entry name" value="Peptidase_M42_aminopept"/>
</dbReference>
<evidence type="ECO:0000256" key="5">
    <source>
        <dbReference type="ARBA" id="ARBA00022801"/>
    </source>
</evidence>
<feature type="binding site" evidence="8">
    <location>
        <position position="183"/>
    </location>
    <ligand>
        <name>Zn(2+)</name>
        <dbReference type="ChEBI" id="CHEBI:29105"/>
        <label>2</label>
    </ligand>
</feature>
<dbReference type="Gene3D" id="2.40.30.40">
    <property type="entry name" value="Peptidase M42, domain 2"/>
    <property type="match status" value="1"/>
</dbReference>
<dbReference type="Proteomes" id="UP000182114">
    <property type="component" value="Unassembled WGS sequence"/>
</dbReference>
<keyword evidence="4 8" id="KW-0479">Metal-binding</keyword>
<evidence type="ECO:0000313" key="9">
    <source>
        <dbReference type="EMBL" id="SDF36179.1"/>
    </source>
</evidence>
<evidence type="ECO:0000256" key="6">
    <source>
        <dbReference type="PIRNR" id="PIRNR001123"/>
    </source>
</evidence>
<sequence length="362" mass="40496">MSTNKILTKNSIEFLEKYLNNASPTGYESEGQKIWMEYLKPYVDTFITDTYGTAVGVINPDAKYKVVIEGHSDEISWYVNYITDEGLLYVIRNGGSDHQIAPSKWVNIHTDKGIVKGIFGWPAIHTRDNSKEEAPKLDNIFIDIGAKDKKEVEKMGVHVGCVITYPDTFQILNGNKFVCRAIDNRAGGFMIAEVARLLHENKKKLPFGLYITNSVQEEIGLRGAEMITQTIKPNVAIVTDVCHDTTTPMIDKKKQGHTEIGAGPVISYAPAVQNKLRERIIKTAEANNIPFQRMASSRYTGTDTDAFAYSNGGVASALISLPLRYMHTTVETVHQDDVENVIKLIYETVLNIKDGETFSYFE</sequence>
<dbReference type="EMBL" id="FNBD01000012">
    <property type="protein sequence ID" value="SDF36179.1"/>
    <property type="molecule type" value="Genomic_DNA"/>
</dbReference>
<organism evidence="9 10">
    <name type="scientific">Cellulophaga baltica</name>
    <dbReference type="NCBI Taxonomy" id="76594"/>
    <lineage>
        <taxon>Bacteria</taxon>
        <taxon>Pseudomonadati</taxon>
        <taxon>Bacteroidota</taxon>
        <taxon>Flavobacteriia</taxon>
        <taxon>Flavobacteriales</taxon>
        <taxon>Flavobacteriaceae</taxon>
        <taxon>Cellulophaga</taxon>
    </lineage>
</organism>
<dbReference type="InterPro" id="IPR008007">
    <property type="entry name" value="Peptidase_M42"/>
</dbReference>
<dbReference type="PANTHER" id="PTHR32481">
    <property type="entry name" value="AMINOPEPTIDASE"/>
    <property type="match status" value="1"/>
</dbReference>
<evidence type="ECO:0000256" key="3">
    <source>
        <dbReference type="ARBA" id="ARBA00022670"/>
    </source>
</evidence>
<accession>A0A1G7KH70</accession>
<dbReference type="GO" id="GO:0004177">
    <property type="term" value="F:aminopeptidase activity"/>
    <property type="evidence" value="ECO:0007669"/>
    <property type="project" value="UniProtKB-UniRule"/>
</dbReference>
<dbReference type="SUPFAM" id="SSF53187">
    <property type="entry name" value="Zn-dependent exopeptidases"/>
    <property type="match status" value="1"/>
</dbReference>
<feature type="binding site" evidence="8">
    <location>
        <position position="183"/>
    </location>
    <ligand>
        <name>Zn(2+)</name>
        <dbReference type="ChEBI" id="CHEBI:29105"/>
        <label>1</label>
    </ligand>
</feature>
<evidence type="ECO:0000256" key="1">
    <source>
        <dbReference type="ARBA" id="ARBA00006272"/>
    </source>
</evidence>
<dbReference type="Pfam" id="PF05343">
    <property type="entry name" value="Peptidase_M42"/>
    <property type="match status" value="1"/>
</dbReference>
<dbReference type="PANTHER" id="PTHR32481:SF20">
    <property type="entry name" value="AMINOPEPTIDASE YSDC"/>
    <property type="match status" value="1"/>
</dbReference>
<proteinExistence type="inferred from homology"/>
<dbReference type="AlphaFoldDB" id="A0A1G7KH70"/>
<feature type="binding site" evidence="8">
    <location>
        <position position="218"/>
    </location>
    <ligand>
        <name>Zn(2+)</name>
        <dbReference type="ChEBI" id="CHEBI:29105"/>
        <label>2</label>
    </ligand>
</feature>
<feature type="binding site" evidence="8">
    <location>
        <position position="240"/>
    </location>
    <ligand>
        <name>Zn(2+)</name>
        <dbReference type="ChEBI" id="CHEBI:29105"/>
        <label>1</label>
    </ligand>
</feature>
<comment type="cofactor">
    <cofactor evidence="8">
        <name>a divalent metal cation</name>
        <dbReference type="ChEBI" id="CHEBI:60240"/>
    </cofactor>
    <text evidence="8">Binds 2 divalent metal cations per subunit.</text>
</comment>
<dbReference type="InterPro" id="IPR023367">
    <property type="entry name" value="Peptidase_M42_dom2"/>
</dbReference>
<evidence type="ECO:0000256" key="8">
    <source>
        <dbReference type="PIRSR" id="PIRSR001123-2"/>
    </source>
</evidence>
<protein>
    <submittedName>
        <fullName evidence="9">Putative aminopeptidase FrvX</fullName>
    </submittedName>
</protein>
<feature type="active site" description="Proton acceptor" evidence="7">
    <location>
        <position position="217"/>
    </location>
</feature>
<dbReference type="Gene3D" id="3.40.630.10">
    <property type="entry name" value="Zn peptidases"/>
    <property type="match status" value="1"/>
</dbReference>
<evidence type="ECO:0000256" key="7">
    <source>
        <dbReference type="PIRSR" id="PIRSR001123-1"/>
    </source>
</evidence>
<name>A0A1G7KH70_9FLAO</name>
<keyword evidence="3" id="KW-0645">Protease</keyword>
<keyword evidence="10" id="KW-1185">Reference proteome</keyword>
<gene>
    <name evidence="9" type="ORF">SAMN04487992_112109</name>
</gene>
<dbReference type="eggNOG" id="COG1363">
    <property type="taxonomic scope" value="Bacteria"/>
</dbReference>
<keyword evidence="2 9" id="KW-0031">Aminopeptidase</keyword>
<dbReference type="CDD" id="cd05656">
    <property type="entry name" value="M42_Frv"/>
    <property type="match status" value="1"/>
</dbReference>